<dbReference type="RefSeq" id="XP_005785055.1">
    <property type="nucleotide sequence ID" value="XM_005784998.1"/>
</dbReference>
<proteinExistence type="predicted"/>
<sequence length="249" mass="27058">MGSDDPPRAWAPGAPDRDDNASVASQVGIRTAGAHAPVGMHVAHDAKETFGAGHDPRHEPRGHGTQWYYDARWHFTPPSSDKAYGAPGKGTLEGERSRLQSRALLTPAALDGGVQAGAAPGVRALRTCKPPALHDTHKHVARRGAVTPPQRAVGKGADTEGDLPSDKGDRYVALDGTSLRPERRADRAELAEMRAELEHVRAQVRTLRDKARARDLEKEAGHLFDTIERDTEHPELSESTTNHHFSRFP</sequence>
<dbReference type="PaxDb" id="2903-EOD32626"/>
<feature type="region of interest" description="Disordered" evidence="1">
    <location>
        <begin position="136"/>
        <end position="185"/>
    </location>
</feature>
<dbReference type="AlphaFoldDB" id="A0A0D3KA41"/>
<feature type="region of interest" description="Disordered" evidence="1">
    <location>
        <begin position="1"/>
        <end position="26"/>
    </location>
</feature>
<evidence type="ECO:0000313" key="2">
    <source>
        <dbReference type="EnsemblProtists" id="EOD32626"/>
    </source>
</evidence>
<dbReference type="EnsemblProtists" id="EOD32626">
    <property type="protein sequence ID" value="EOD32626"/>
    <property type="gene ID" value="EMIHUDRAFT_230590"/>
</dbReference>
<evidence type="ECO:0000313" key="3">
    <source>
        <dbReference type="Proteomes" id="UP000013827"/>
    </source>
</evidence>
<feature type="region of interest" description="Disordered" evidence="1">
    <location>
        <begin position="223"/>
        <end position="249"/>
    </location>
</feature>
<organism evidence="2 3">
    <name type="scientific">Emiliania huxleyi (strain CCMP1516)</name>
    <dbReference type="NCBI Taxonomy" id="280463"/>
    <lineage>
        <taxon>Eukaryota</taxon>
        <taxon>Haptista</taxon>
        <taxon>Haptophyta</taxon>
        <taxon>Prymnesiophyceae</taxon>
        <taxon>Isochrysidales</taxon>
        <taxon>Noelaerhabdaceae</taxon>
        <taxon>Emiliania</taxon>
    </lineage>
</organism>
<dbReference type="HOGENOM" id="CLU_097731_0_0_1"/>
<keyword evidence="3" id="KW-1185">Reference proteome</keyword>
<evidence type="ECO:0000256" key="1">
    <source>
        <dbReference type="SAM" id="MobiDB-lite"/>
    </source>
</evidence>
<dbReference type="GeneID" id="17277898"/>
<reference evidence="2" key="2">
    <citation type="submission" date="2024-10" db="UniProtKB">
        <authorList>
            <consortium name="EnsemblProtists"/>
        </authorList>
    </citation>
    <scope>IDENTIFICATION</scope>
</reference>
<accession>A0A0D3KA41</accession>
<protein>
    <submittedName>
        <fullName evidence="2">Uncharacterized protein</fullName>
    </submittedName>
</protein>
<reference evidence="3" key="1">
    <citation type="journal article" date="2013" name="Nature">
        <title>Pan genome of the phytoplankton Emiliania underpins its global distribution.</title>
        <authorList>
            <person name="Read B.A."/>
            <person name="Kegel J."/>
            <person name="Klute M.J."/>
            <person name="Kuo A."/>
            <person name="Lefebvre S.C."/>
            <person name="Maumus F."/>
            <person name="Mayer C."/>
            <person name="Miller J."/>
            <person name="Monier A."/>
            <person name="Salamov A."/>
            <person name="Young J."/>
            <person name="Aguilar M."/>
            <person name="Claverie J.M."/>
            <person name="Frickenhaus S."/>
            <person name="Gonzalez K."/>
            <person name="Herman E.K."/>
            <person name="Lin Y.C."/>
            <person name="Napier J."/>
            <person name="Ogata H."/>
            <person name="Sarno A.F."/>
            <person name="Shmutz J."/>
            <person name="Schroeder D."/>
            <person name="de Vargas C."/>
            <person name="Verret F."/>
            <person name="von Dassow P."/>
            <person name="Valentin K."/>
            <person name="Van de Peer Y."/>
            <person name="Wheeler G."/>
            <person name="Dacks J.B."/>
            <person name="Delwiche C.F."/>
            <person name="Dyhrman S.T."/>
            <person name="Glockner G."/>
            <person name="John U."/>
            <person name="Richards T."/>
            <person name="Worden A.Z."/>
            <person name="Zhang X."/>
            <person name="Grigoriev I.V."/>
            <person name="Allen A.E."/>
            <person name="Bidle K."/>
            <person name="Borodovsky M."/>
            <person name="Bowler C."/>
            <person name="Brownlee C."/>
            <person name="Cock J.M."/>
            <person name="Elias M."/>
            <person name="Gladyshev V.N."/>
            <person name="Groth M."/>
            <person name="Guda C."/>
            <person name="Hadaegh A."/>
            <person name="Iglesias-Rodriguez M.D."/>
            <person name="Jenkins J."/>
            <person name="Jones B.M."/>
            <person name="Lawson T."/>
            <person name="Leese F."/>
            <person name="Lindquist E."/>
            <person name="Lobanov A."/>
            <person name="Lomsadze A."/>
            <person name="Malik S.B."/>
            <person name="Marsh M.E."/>
            <person name="Mackinder L."/>
            <person name="Mock T."/>
            <person name="Mueller-Roeber B."/>
            <person name="Pagarete A."/>
            <person name="Parker M."/>
            <person name="Probert I."/>
            <person name="Quesneville H."/>
            <person name="Raines C."/>
            <person name="Rensing S.A."/>
            <person name="Riano-Pachon D.M."/>
            <person name="Richier S."/>
            <person name="Rokitta S."/>
            <person name="Shiraiwa Y."/>
            <person name="Soanes D.M."/>
            <person name="van der Giezen M."/>
            <person name="Wahlund T.M."/>
            <person name="Williams B."/>
            <person name="Wilson W."/>
            <person name="Wolfe G."/>
            <person name="Wurch L.L."/>
        </authorList>
    </citation>
    <scope>NUCLEOTIDE SEQUENCE</scope>
</reference>
<feature type="region of interest" description="Disordered" evidence="1">
    <location>
        <begin position="79"/>
        <end position="100"/>
    </location>
</feature>
<feature type="compositionally biased region" description="Basic and acidic residues" evidence="1">
    <location>
        <begin position="223"/>
        <end position="236"/>
    </location>
</feature>
<dbReference type="KEGG" id="ehx:EMIHUDRAFT_230590"/>
<name>A0A0D3KA41_EMIH1</name>
<dbReference type="Proteomes" id="UP000013827">
    <property type="component" value="Unassembled WGS sequence"/>
</dbReference>